<keyword evidence="3" id="KW-1185">Reference proteome</keyword>
<feature type="transmembrane region" description="Helical" evidence="1">
    <location>
        <begin position="233"/>
        <end position="255"/>
    </location>
</feature>
<evidence type="ECO:0000313" key="2">
    <source>
        <dbReference type="EMBL" id="GHF86411.1"/>
    </source>
</evidence>
<reference evidence="2" key="1">
    <citation type="journal article" date="2014" name="Int. J. Syst. Evol. Microbiol.">
        <title>Complete genome sequence of Corynebacterium casei LMG S-19264T (=DSM 44701T), isolated from a smear-ripened cheese.</title>
        <authorList>
            <consortium name="US DOE Joint Genome Institute (JGI-PGF)"/>
            <person name="Walter F."/>
            <person name="Albersmeier A."/>
            <person name="Kalinowski J."/>
            <person name="Ruckert C."/>
        </authorList>
    </citation>
    <scope>NUCLEOTIDE SEQUENCE</scope>
    <source>
        <strain evidence="2">CGMCC 4.7679</strain>
    </source>
</reference>
<organism evidence="2 3">
    <name type="scientific">Amycolatopsis bartoniae</name>
    <dbReference type="NCBI Taxonomy" id="941986"/>
    <lineage>
        <taxon>Bacteria</taxon>
        <taxon>Bacillati</taxon>
        <taxon>Actinomycetota</taxon>
        <taxon>Actinomycetes</taxon>
        <taxon>Pseudonocardiales</taxon>
        <taxon>Pseudonocardiaceae</taxon>
        <taxon>Amycolatopsis</taxon>
    </lineage>
</organism>
<keyword evidence="1" id="KW-1133">Transmembrane helix</keyword>
<keyword evidence="1" id="KW-0812">Transmembrane</keyword>
<comment type="caution">
    <text evidence="2">The sequence shown here is derived from an EMBL/GenBank/DDBJ whole genome shotgun (WGS) entry which is preliminary data.</text>
</comment>
<feature type="transmembrane region" description="Helical" evidence="1">
    <location>
        <begin position="146"/>
        <end position="165"/>
    </location>
</feature>
<protein>
    <submittedName>
        <fullName evidence="2">MFS transporter</fullName>
    </submittedName>
</protein>
<evidence type="ECO:0000256" key="1">
    <source>
        <dbReference type="SAM" id="Phobius"/>
    </source>
</evidence>
<dbReference type="Proteomes" id="UP000658656">
    <property type="component" value="Unassembled WGS sequence"/>
</dbReference>
<feature type="transmembrane region" description="Helical" evidence="1">
    <location>
        <begin position="67"/>
        <end position="83"/>
    </location>
</feature>
<dbReference type="InterPro" id="IPR036259">
    <property type="entry name" value="MFS_trans_sf"/>
</dbReference>
<proteinExistence type="predicted"/>
<dbReference type="SUPFAM" id="SSF103473">
    <property type="entry name" value="MFS general substrate transporter"/>
    <property type="match status" value="1"/>
</dbReference>
<accession>A0A8H9MFW8</accession>
<sequence length="396" mass="41190">MQLIQDFYGRRYRIGETDRLLLGRPRVWVLVAAWAVMLAAGAGQYGYGALLPGLVAERGWTWQQGCWVLAVWTVCQSATVFVATRLPPAVTLAVGGVLCAAGFVALAAAREFPVVLASHAVLGGAGAGLVYGTCQSTVARWYPERPSLVAVVTGAFAYGSIPFLLTGPTPAAAVVLVLALGAALILRTPPDDWWPRHLDPRQWALDKTLNRDLRHNRPAIRQYSVAEALRCPVAWLLYLAVAGAAAVALFDIAYLAAFHGLLAAGLFAATSGLTRVGAAWAGVRFGRRTVLCGALATAGVAQLLVLVAPTVGACLAGAAAGACYALLPGIVQGHFGERLALPSFFYGAKAVGGLLGVLLAAYVGTAGFGVTALLGLVAATLISVLRQPGRPILASW</sequence>
<feature type="transmembrane region" description="Helical" evidence="1">
    <location>
        <begin position="90"/>
        <end position="109"/>
    </location>
</feature>
<gene>
    <name evidence="2" type="ORF">GCM10017566_70410</name>
</gene>
<dbReference type="InterPro" id="IPR050327">
    <property type="entry name" value="Proton-linked_MCT"/>
</dbReference>
<feature type="transmembrane region" description="Helical" evidence="1">
    <location>
        <begin position="171"/>
        <end position="188"/>
    </location>
</feature>
<feature type="transmembrane region" description="Helical" evidence="1">
    <location>
        <begin position="115"/>
        <end position="134"/>
    </location>
</feature>
<evidence type="ECO:0000313" key="3">
    <source>
        <dbReference type="Proteomes" id="UP000658656"/>
    </source>
</evidence>
<dbReference type="AlphaFoldDB" id="A0A8H9MFW8"/>
<feature type="transmembrane region" description="Helical" evidence="1">
    <location>
        <begin position="27"/>
        <end position="47"/>
    </location>
</feature>
<feature type="transmembrane region" description="Helical" evidence="1">
    <location>
        <begin position="261"/>
        <end position="283"/>
    </location>
</feature>
<name>A0A8H9MFW8_9PSEU</name>
<dbReference type="RefSeq" id="WP_229881502.1">
    <property type="nucleotide sequence ID" value="NZ_BNAV01000019.1"/>
</dbReference>
<reference evidence="2" key="2">
    <citation type="submission" date="2020-09" db="EMBL/GenBank/DDBJ databases">
        <authorList>
            <person name="Sun Q."/>
            <person name="Zhou Y."/>
        </authorList>
    </citation>
    <scope>NUCLEOTIDE SEQUENCE</scope>
    <source>
        <strain evidence="2">CGMCC 4.7679</strain>
    </source>
</reference>
<dbReference type="EMBL" id="BNAV01000019">
    <property type="protein sequence ID" value="GHF86411.1"/>
    <property type="molecule type" value="Genomic_DNA"/>
</dbReference>
<dbReference type="Gene3D" id="1.20.1250.20">
    <property type="entry name" value="MFS general substrate transporter like domains"/>
    <property type="match status" value="1"/>
</dbReference>
<dbReference type="PANTHER" id="PTHR11360">
    <property type="entry name" value="MONOCARBOXYLATE TRANSPORTER"/>
    <property type="match status" value="1"/>
</dbReference>
<keyword evidence="1" id="KW-0472">Membrane</keyword>
<dbReference type="PANTHER" id="PTHR11360:SF304">
    <property type="entry name" value="MFS DOMAIN-CONTAINING PROTEIN"/>
    <property type="match status" value="1"/>
</dbReference>